<dbReference type="EMBL" id="JBHTBH010000013">
    <property type="protein sequence ID" value="MFC7330658.1"/>
    <property type="molecule type" value="Genomic_DNA"/>
</dbReference>
<evidence type="ECO:0000313" key="3">
    <source>
        <dbReference type="Proteomes" id="UP001596540"/>
    </source>
</evidence>
<dbReference type="Proteomes" id="UP001596540">
    <property type="component" value="Unassembled WGS sequence"/>
</dbReference>
<keyword evidence="1" id="KW-0812">Transmembrane</keyword>
<organism evidence="2 3">
    <name type="scientific">Marinactinospora rubrisoli</name>
    <dbReference type="NCBI Taxonomy" id="2715399"/>
    <lineage>
        <taxon>Bacteria</taxon>
        <taxon>Bacillati</taxon>
        <taxon>Actinomycetota</taxon>
        <taxon>Actinomycetes</taxon>
        <taxon>Streptosporangiales</taxon>
        <taxon>Nocardiopsidaceae</taxon>
        <taxon>Marinactinospora</taxon>
    </lineage>
</organism>
<evidence type="ECO:0000313" key="2">
    <source>
        <dbReference type="EMBL" id="MFC7330658.1"/>
    </source>
</evidence>
<gene>
    <name evidence="2" type="ORF">ACFQRF_23285</name>
</gene>
<proteinExistence type="predicted"/>
<accession>A0ABW2KMM5</accession>
<reference evidence="3" key="1">
    <citation type="journal article" date="2019" name="Int. J. Syst. Evol. Microbiol.">
        <title>The Global Catalogue of Microorganisms (GCM) 10K type strain sequencing project: providing services to taxonomists for standard genome sequencing and annotation.</title>
        <authorList>
            <consortium name="The Broad Institute Genomics Platform"/>
            <consortium name="The Broad Institute Genome Sequencing Center for Infectious Disease"/>
            <person name="Wu L."/>
            <person name="Ma J."/>
        </authorList>
    </citation>
    <scope>NUCLEOTIDE SEQUENCE [LARGE SCALE GENOMIC DNA]</scope>
    <source>
        <strain evidence="3">CGMCC 4.7382</strain>
    </source>
</reference>
<name>A0ABW2KMM5_9ACTN</name>
<comment type="caution">
    <text evidence="2">The sequence shown here is derived from an EMBL/GenBank/DDBJ whole genome shotgun (WGS) entry which is preliminary data.</text>
</comment>
<keyword evidence="1" id="KW-0472">Membrane</keyword>
<protein>
    <submittedName>
        <fullName evidence="2">Uncharacterized protein</fullName>
    </submittedName>
</protein>
<keyword evidence="3" id="KW-1185">Reference proteome</keyword>
<feature type="transmembrane region" description="Helical" evidence="1">
    <location>
        <begin position="12"/>
        <end position="35"/>
    </location>
</feature>
<evidence type="ECO:0000256" key="1">
    <source>
        <dbReference type="SAM" id="Phobius"/>
    </source>
</evidence>
<feature type="transmembrane region" description="Helical" evidence="1">
    <location>
        <begin position="105"/>
        <end position="126"/>
    </location>
</feature>
<sequence>MRIYADRPARRLLQIGADAAALVWIAAWVWAAVLLRDALVRLAGPGALLADAGTGLSGNMADAAERVRELPLVGDGLSAPFGSVGDAGETLTDAGRRFEEAVGDAAVALPLLTALLPILVALTVWLPPRARWIRQAADVRRARGLDGGAADRLLALRALANAPVGRLAQVHPDPAGAWHGGDAQATTRLAGLELDRLGLRR</sequence>
<keyword evidence="1" id="KW-1133">Transmembrane helix</keyword>
<dbReference type="RefSeq" id="WP_379873304.1">
    <property type="nucleotide sequence ID" value="NZ_JBHTBH010000013.1"/>
</dbReference>